<dbReference type="InterPro" id="IPR001444">
    <property type="entry name" value="Flag_bb_rod_N"/>
</dbReference>
<evidence type="ECO:0000256" key="5">
    <source>
        <dbReference type="ARBA" id="ARBA00032912"/>
    </source>
</evidence>
<dbReference type="NCBIfam" id="TIGR02488">
    <property type="entry name" value="flgG_G_neg"/>
    <property type="match status" value="1"/>
</dbReference>
<dbReference type="Proteomes" id="UP000503312">
    <property type="component" value="Chromosome"/>
</dbReference>
<evidence type="ECO:0000256" key="6">
    <source>
        <dbReference type="NCBIfam" id="TIGR02488"/>
    </source>
</evidence>
<evidence type="ECO:0000256" key="4">
    <source>
        <dbReference type="ARBA" id="ARBA00023143"/>
    </source>
</evidence>
<organism evidence="11 12">
    <name type="scientific">Polynucleobacter tropicus</name>
    <dbReference type="NCBI Taxonomy" id="1743174"/>
    <lineage>
        <taxon>Bacteria</taxon>
        <taxon>Pseudomonadati</taxon>
        <taxon>Pseudomonadota</taxon>
        <taxon>Betaproteobacteria</taxon>
        <taxon>Burkholderiales</taxon>
        <taxon>Burkholderiaceae</taxon>
        <taxon>Polynucleobacter</taxon>
    </lineage>
</organism>
<dbReference type="Pfam" id="PF00460">
    <property type="entry name" value="Flg_bb_rod"/>
    <property type="match status" value="1"/>
</dbReference>
<dbReference type="InterPro" id="IPR010930">
    <property type="entry name" value="Flg_bb/hook_C_dom"/>
</dbReference>
<keyword evidence="11" id="KW-0966">Cell projection</keyword>
<evidence type="ECO:0000259" key="8">
    <source>
        <dbReference type="Pfam" id="PF00460"/>
    </source>
</evidence>
<evidence type="ECO:0000256" key="3">
    <source>
        <dbReference type="ARBA" id="ARBA00017948"/>
    </source>
</evidence>
<dbReference type="PANTHER" id="PTHR30435">
    <property type="entry name" value="FLAGELLAR PROTEIN"/>
    <property type="match status" value="1"/>
</dbReference>
<comment type="similarity">
    <text evidence="2 7">Belongs to the flagella basal body rod proteins family.</text>
</comment>
<dbReference type="GO" id="GO:0071978">
    <property type="term" value="P:bacterial-type flagellum-dependent swarming motility"/>
    <property type="evidence" value="ECO:0007669"/>
    <property type="project" value="TreeGrafter"/>
</dbReference>
<dbReference type="InterPro" id="IPR037925">
    <property type="entry name" value="FlgE/F/G-like"/>
</dbReference>
<dbReference type="Pfam" id="PF22692">
    <property type="entry name" value="LlgE_F_G_D1"/>
    <property type="match status" value="1"/>
</dbReference>
<dbReference type="InterPro" id="IPR020013">
    <property type="entry name" value="Flagellar_FlgE/F/G"/>
</dbReference>
<accession>A0A6M9PPK5</accession>
<dbReference type="GO" id="GO:0009426">
    <property type="term" value="C:bacterial-type flagellum basal body, distal rod"/>
    <property type="evidence" value="ECO:0007669"/>
    <property type="project" value="UniProtKB-UniRule"/>
</dbReference>
<keyword evidence="11" id="KW-0969">Cilium</keyword>
<dbReference type="SUPFAM" id="SSF117143">
    <property type="entry name" value="Flagellar hook protein flgE"/>
    <property type="match status" value="1"/>
</dbReference>
<evidence type="ECO:0000256" key="7">
    <source>
        <dbReference type="RuleBase" id="RU362116"/>
    </source>
</evidence>
<dbReference type="AlphaFoldDB" id="A0A6M9PPK5"/>
<dbReference type="Pfam" id="PF06429">
    <property type="entry name" value="Flg_bbr_C"/>
    <property type="match status" value="1"/>
</dbReference>
<dbReference type="RefSeq" id="WP_173955356.1">
    <property type="nucleotide sequence ID" value="NZ_CP028942.1"/>
</dbReference>
<evidence type="ECO:0000259" key="10">
    <source>
        <dbReference type="Pfam" id="PF22692"/>
    </source>
</evidence>
<evidence type="ECO:0000313" key="11">
    <source>
        <dbReference type="EMBL" id="QKM64314.1"/>
    </source>
</evidence>
<evidence type="ECO:0000313" key="12">
    <source>
        <dbReference type="Proteomes" id="UP000503312"/>
    </source>
</evidence>
<keyword evidence="11" id="KW-0282">Flagellum</keyword>
<feature type="domain" description="Flagellar basal-body/hook protein C-terminal" evidence="9">
    <location>
        <begin position="216"/>
        <end position="260"/>
    </location>
</feature>
<gene>
    <name evidence="11" type="primary">flgG</name>
    <name evidence="11" type="ORF">DCO17_03130</name>
</gene>
<name>A0A6M9PPK5_9BURK</name>
<evidence type="ECO:0000256" key="1">
    <source>
        <dbReference type="ARBA" id="ARBA00004117"/>
    </source>
</evidence>
<keyword evidence="4 7" id="KW-0975">Bacterial flagellum</keyword>
<sequence>MLRSLWIAKTGMDAEQFNLDVITNNLANSQTTAFKRVQPMFQDLLYTTLRTAGSASNAQNLLPTGLQIGAGAAVTSTERNNIQGTLIQTGNQLDVAIQGNGFFQIQLADGTLAYTRNGQFSKSATGQIVTQSGNVVAGAGVIPANATSITINQAGLVQYTLQGNQTAIQAGQITMANFVNPAGLFALGGGNFIPTPASGTAQNNIAGTNGMGTTNQYYIEQSNVNVAEELVNLIAAQRAYEINTRAVTASDQILQRVSNMGQ</sequence>
<comment type="subcellular location">
    <subcellularLocation>
        <location evidence="1 7">Bacterial flagellum basal body</location>
    </subcellularLocation>
</comment>
<reference evidence="11 12" key="1">
    <citation type="submission" date="2018-04" db="EMBL/GenBank/DDBJ databases">
        <title>Polynucleobacter sp. UH21B genome.</title>
        <authorList>
            <person name="Hahn M.W."/>
        </authorList>
    </citation>
    <scope>NUCLEOTIDE SEQUENCE [LARGE SCALE GENOMIC DNA]</scope>
    <source>
        <strain evidence="11 12">MWH-UH21B</strain>
    </source>
</reference>
<dbReference type="PANTHER" id="PTHR30435:SF19">
    <property type="entry name" value="FLAGELLAR BASAL-BODY ROD PROTEIN FLGG"/>
    <property type="match status" value="1"/>
</dbReference>
<evidence type="ECO:0000259" key="9">
    <source>
        <dbReference type="Pfam" id="PF06429"/>
    </source>
</evidence>
<dbReference type="InterPro" id="IPR012834">
    <property type="entry name" value="FlgG_G_neg"/>
</dbReference>
<comment type="subunit">
    <text evidence="7">The basal body constitutes a major portion of the flagellar organelle and consists of four rings (L,P,S, and M) mounted on a central rod. The rod consists of about 26 subunits of FlgG in the distal portion, and FlgB, FlgC and FlgF are thought to build up the proximal portion of the rod with about 6 subunits each.</text>
</comment>
<dbReference type="NCBIfam" id="TIGR03506">
    <property type="entry name" value="FlgEFG_subfam"/>
    <property type="match status" value="2"/>
</dbReference>
<dbReference type="EMBL" id="CP028942">
    <property type="protein sequence ID" value="QKM64314.1"/>
    <property type="molecule type" value="Genomic_DNA"/>
</dbReference>
<proteinExistence type="inferred from homology"/>
<feature type="domain" description="Flagellar hook protein FlgE/F/G-like D1" evidence="10">
    <location>
        <begin position="96"/>
        <end position="159"/>
    </location>
</feature>
<dbReference type="InterPro" id="IPR053967">
    <property type="entry name" value="LlgE_F_G-like_D1"/>
</dbReference>
<evidence type="ECO:0000256" key="2">
    <source>
        <dbReference type="ARBA" id="ARBA00009677"/>
    </source>
</evidence>
<protein>
    <recommendedName>
        <fullName evidence="3 6">Flagellar basal-body rod protein FlgG</fullName>
    </recommendedName>
    <alternativeName>
        <fullName evidence="5 7">Distal rod protein</fullName>
    </alternativeName>
</protein>
<dbReference type="KEGG" id="ptrp:DCO17_03130"/>
<feature type="domain" description="Flagellar basal body rod protein N-terminal" evidence="8">
    <location>
        <begin position="7"/>
        <end position="35"/>
    </location>
</feature>
<keyword evidence="12" id="KW-1185">Reference proteome</keyword>